<organism evidence="7 8">
    <name type="scientific">Basidiobolus ranarum</name>
    <dbReference type="NCBI Taxonomy" id="34480"/>
    <lineage>
        <taxon>Eukaryota</taxon>
        <taxon>Fungi</taxon>
        <taxon>Fungi incertae sedis</taxon>
        <taxon>Zoopagomycota</taxon>
        <taxon>Entomophthoromycotina</taxon>
        <taxon>Basidiobolomycetes</taxon>
        <taxon>Basidiobolales</taxon>
        <taxon>Basidiobolaceae</taxon>
        <taxon>Basidiobolus</taxon>
    </lineage>
</organism>
<keyword evidence="8" id="KW-1185">Reference proteome</keyword>
<sequence>MVRELQKYIKIDIYGNYAPFRNKAWPGDDDIHQVISKYKFYLALENSSCDEFVSEKFWNSLLSTTVPVVDGPDDYSMYAPTNHSIIKIDEFGNLQALAQRLLYLANNDTAYKEYFSYKFGEPLSENFTNTWVNKDYSERSAMCKMCKTLHDNDTRGNGVEGWLSNHRILEVDNTCHVGKWEQYRFTFYTSGWFVWIWPLVAILIVISLLLIKKYWRLMKCERECFTTLPWYTPLRNPTTTELDSYDCEQ</sequence>
<dbReference type="EMBL" id="JASJQH010007555">
    <property type="protein sequence ID" value="KAK9704460.1"/>
    <property type="molecule type" value="Genomic_DNA"/>
</dbReference>
<comment type="similarity">
    <text evidence="2 5">Belongs to the glycosyltransferase 10 family.</text>
</comment>
<proteinExistence type="inferred from homology"/>
<comment type="caution">
    <text evidence="7">The sequence shown here is derived from an EMBL/GenBank/DDBJ whole genome shotgun (WGS) entry which is preliminary data.</text>
</comment>
<gene>
    <name evidence="7" type="ORF">K7432_010168</name>
</gene>
<evidence type="ECO:0000256" key="4">
    <source>
        <dbReference type="ARBA" id="ARBA00022679"/>
    </source>
</evidence>
<dbReference type="Proteomes" id="UP001479436">
    <property type="component" value="Unassembled WGS sequence"/>
</dbReference>
<dbReference type="SUPFAM" id="SSF53756">
    <property type="entry name" value="UDP-Glycosyltransferase/glycogen phosphorylase"/>
    <property type="match status" value="1"/>
</dbReference>
<reference evidence="7 8" key="1">
    <citation type="submission" date="2023-04" db="EMBL/GenBank/DDBJ databases">
        <title>Genome of Basidiobolus ranarum AG-B5.</title>
        <authorList>
            <person name="Stajich J.E."/>
            <person name="Carter-House D."/>
            <person name="Gryganskyi A."/>
        </authorList>
    </citation>
    <scope>NUCLEOTIDE SEQUENCE [LARGE SCALE GENOMIC DNA]</scope>
    <source>
        <strain evidence="7 8">AG-B5</strain>
    </source>
</reference>
<feature type="domain" description="Fucosyltransferase C-terminal" evidence="6">
    <location>
        <begin position="1"/>
        <end position="155"/>
    </location>
</feature>
<evidence type="ECO:0000256" key="2">
    <source>
        <dbReference type="ARBA" id="ARBA00008919"/>
    </source>
</evidence>
<evidence type="ECO:0000256" key="5">
    <source>
        <dbReference type="RuleBase" id="RU003832"/>
    </source>
</evidence>
<dbReference type="InterPro" id="IPR055270">
    <property type="entry name" value="Glyco_tran_10_C"/>
</dbReference>
<comment type="pathway">
    <text evidence="1">Protein modification; protein glycosylation.</text>
</comment>
<dbReference type="InterPro" id="IPR038577">
    <property type="entry name" value="GT10-like_C_sf"/>
</dbReference>
<dbReference type="PANTHER" id="PTHR11929">
    <property type="entry name" value="ALPHA- 1,3 -FUCOSYLTRANSFERASE"/>
    <property type="match status" value="1"/>
</dbReference>
<evidence type="ECO:0000259" key="6">
    <source>
        <dbReference type="Pfam" id="PF00852"/>
    </source>
</evidence>
<dbReference type="PANTHER" id="PTHR11929:SF145">
    <property type="entry name" value="ALPHA-(1,3)-FUCOSYLTRANSFERASE FUT-1"/>
    <property type="match status" value="1"/>
</dbReference>
<evidence type="ECO:0000313" key="8">
    <source>
        <dbReference type="Proteomes" id="UP001479436"/>
    </source>
</evidence>
<evidence type="ECO:0000256" key="3">
    <source>
        <dbReference type="ARBA" id="ARBA00022676"/>
    </source>
</evidence>
<keyword evidence="5" id="KW-0333">Golgi apparatus</keyword>
<evidence type="ECO:0000313" key="7">
    <source>
        <dbReference type="EMBL" id="KAK9704460.1"/>
    </source>
</evidence>
<keyword evidence="3 5" id="KW-0328">Glycosyltransferase</keyword>
<keyword evidence="5" id="KW-1133">Transmembrane helix</keyword>
<feature type="transmembrane region" description="Helical" evidence="5">
    <location>
        <begin position="192"/>
        <end position="211"/>
    </location>
</feature>
<dbReference type="EC" id="2.4.1.-" evidence="5"/>
<dbReference type="InterPro" id="IPR001503">
    <property type="entry name" value="Glyco_trans_10"/>
</dbReference>
<keyword evidence="5" id="KW-0472">Membrane</keyword>
<accession>A0ABR2VWP5</accession>
<name>A0ABR2VWP5_9FUNG</name>
<keyword evidence="5" id="KW-0812">Transmembrane</keyword>
<comment type="subcellular location">
    <subcellularLocation>
        <location evidence="5">Golgi apparatus</location>
        <location evidence="5">Golgi stack membrane</location>
        <topology evidence="5">Single-pass type II membrane protein</topology>
    </subcellularLocation>
</comment>
<dbReference type="Pfam" id="PF00852">
    <property type="entry name" value="Glyco_transf_10"/>
    <property type="match status" value="1"/>
</dbReference>
<protein>
    <recommendedName>
        <fullName evidence="5">Fucosyltransferase</fullName>
        <ecNumber evidence="5">2.4.1.-</ecNumber>
    </recommendedName>
</protein>
<dbReference type="Gene3D" id="3.40.50.11660">
    <property type="entry name" value="Glycosyl transferase family 10, C-terminal domain"/>
    <property type="match status" value="1"/>
</dbReference>
<evidence type="ECO:0000256" key="1">
    <source>
        <dbReference type="ARBA" id="ARBA00004922"/>
    </source>
</evidence>
<keyword evidence="4 5" id="KW-0808">Transferase</keyword>